<dbReference type="Proteomes" id="UP000092698">
    <property type="component" value="Chromosome"/>
</dbReference>
<dbReference type="InterPro" id="IPR011055">
    <property type="entry name" value="Dup_hybrid_motif"/>
</dbReference>
<dbReference type="InterPro" id="IPR016047">
    <property type="entry name" value="M23ase_b-sheet_dom"/>
</dbReference>
<dbReference type="CDD" id="cd12797">
    <property type="entry name" value="M23_peptidase"/>
    <property type="match status" value="1"/>
</dbReference>
<dbReference type="Pfam" id="PF01551">
    <property type="entry name" value="Peptidase_M23"/>
    <property type="match status" value="1"/>
</dbReference>
<evidence type="ECO:0000313" key="11">
    <source>
        <dbReference type="Proteomes" id="UP000092698"/>
    </source>
</evidence>
<feature type="domain" description="M23ase beta-sheet core" evidence="9">
    <location>
        <begin position="108"/>
        <end position="203"/>
    </location>
</feature>
<dbReference type="GO" id="GO:0006508">
    <property type="term" value="P:proteolysis"/>
    <property type="evidence" value="ECO:0007669"/>
    <property type="project" value="UniProtKB-KW"/>
</dbReference>
<dbReference type="EMBL" id="CP016545">
    <property type="protein sequence ID" value="ANU07856.1"/>
    <property type="molecule type" value="Genomic_DNA"/>
</dbReference>
<gene>
    <name evidence="10" type="primary">lytH</name>
    <name evidence="10" type="ORF">A6F65_01555</name>
</gene>
<evidence type="ECO:0000256" key="5">
    <source>
        <dbReference type="ARBA" id="ARBA00022833"/>
    </source>
</evidence>
<sequence length="224" mass="24098">MAMNRTLDRITTALVTATVVSAGWILFGSYFLTGRSLGGSEIEAEAPASAMPAPGQSPAETSAASQHGEATIRPSREETYQLTIPVLDVSADELTDSYSDDRAGGSRLHEAIDIMAPTGTSVIAAAPGEVERIFLSDAGGKTVYVRSPDRLTIYYYAHLDDYAPGLKEGQTIRRGQRLGTVGSSGNADPEAPHLHFAIMRTTKDAQWWEPSTAINPYPLLTRER</sequence>
<dbReference type="InterPro" id="IPR050570">
    <property type="entry name" value="Cell_wall_metabolism_enzyme"/>
</dbReference>
<dbReference type="STRING" id="645517.A6F65_01555"/>
<dbReference type="EC" id="3.4.-.-" evidence="10"/>
<keyword evidence="4 10" id="KW-0378">Hydrolase</keyword>
<keyword evidence="8" id="KW-0812">Transmembrane</keyword>
<reference evidence="10 11" key="1">
    <citation type="submission" date="2016-07" db="EMBL/GenBank/DDBJ databases">
        <title>Complete genome sequence of Altererythrobacter namhicola JCM 16345T, containing esterase-encoding genes.</title>
        <authorList>
            <person name="Cheng H."/>
            <person name="Wu Y.-H."/>
            <person name="Jian S.-L."/>
            <person name="Huo Y.-Y."/>
            <person name="Wang C.-S."/>
            <person name="Xu X.-W."/>
        </authorList>
    </citation>
    <scope>NUCLEOTIDE SEQUENCE [LARGE SCALE GENOMIC DNA]</scope>
    <source>
        <strain evidence="10 11">JCM 16345</strain>
    </source>
</reference>
<evidence type="ECO:0000256" key="8">
    <source>
        <dbReference type="SAM" id="Phobius"/>
    </source>
</evidence>
<dbReference type="AlphaFoldDB" id="A0A1C7D8N9"/>
<keyword evidence="5" id="KW-0862">Zinc</keyword>
<keyword evidence="6" id="KW-0482">Metalloprotease</keyword>
<dbReference type="GO" id="GO:0046872">
    <property type="term" value="F:metal ion binding"/>
    <property type="evidence" value="ECO:0007669"/>
    <property type="project" value="UniProtKB-KW"/>
</dbReference>
<keyword evidence="8" id="KW-1133">Transmembrane helix</keyword>
<accession>A0A1C7D8N9</accession>
<proteinExistence type="predicted"/>
<feature type="region of interest" description="Disordered" evidence="7">
    <location>
        <begin position="45"/>
        <end position="76"/>
    </location>
</feature>
<evidence type="ECO:0000256" key="3">
    <source>
        <dbReference type="ARBA" id="ARBA00022723"/>
    </source>
</evidence>
<feature type="transmembrane region" description="Helical" evidence="8">
    <location>
        <begin position="12"/>
        <end position="32"/>
    </location>
</feature>
<keyword evidence="2" id="KW-0645">Protease</keyword>
<evidence type="ECO:0000256" key="1">
    <source>
        <dbReference type="ARBA" id="ARBA00001947"/>
    </source>
</evidence>
<comment type="cofactor">
    <cofactor evidence="1">
        <name>Zn(2+)</name>
        <dbReference type="ChEBI" id="CHEBI:29105"/>
    </cofactor>
</comment>
<protein>
    <submittedName>
        <fullName evidence="10">L-Ala--D-Glu endopeptidase</fullName>
        <ecNumber evidence="10">3.4.-.-</ecNumber>
    </submittedName>
</protein>
<organism evidence="10 11">
    <name type="scientific">Paraurantiacibacter namhicola</name>
    <dbReference type="NCBI Taxonomy" id="645517"/>
    <lineage>
        <taxon>Bacteria</taxon>
        <taxon>Pseudomonadati</taxon>
        <taxon>Pseudomonadota</taxon>
        <taxon>Alphaproteobacteria</taxon>
        <taxon>Sphingomonadales</taxon>
        <taxon>Erythrobacteraceae</taxon>
        <taxon>Paraurantiacibacter</taxon>
    </lineage>
</organism>
<keyword evidence="3" id="KW-0479">Metal-binding</keyword>
<dbReference type="PANTHER" id="PTHR21666:SF288">
    <property type="entry name" value="CELL DIVISION PROTEIN YTFB"/>
    <property type="match status" value="1"/>
</dbReference>
<keyword evidence="8" id="KW-0472">Membrane</keyword>
<evidence type="ECO:0000259" key="9">
    <source>
        <dbReference type="Pfam" id="PF01551"/>
    </source>
</evidence>
<evidence type="ECO:0000256" key="7">
    <source>
        <dbReference type="SAM" id="MobiDB-lite"/>
    </source>
</evidence>
<evidence type="ECO:0000256" key="4">
    <source>
        <dbReference type="ARBA" id="ARBA00022801"/>
    </source>
</evidence>
<dbReference type="KEGG" id="anh:A6F65_01555"/>
<evidence type="ECO:0000313" key="10">
    <source>
        <dbReference type="EMBL" id="ANU07856.1"/>
    </source>
</evidence>
<evidence type="ECO:0000256" key="2">
    <source>
        <dbReference type="ARBA" id="ARBA00022670"/>
    </source>
</evidence>
<feature type="compositionally biased region" description="Low complexity" evidence="7">
    <location>
        <begin position="45"/>
        <end position="54"/>
    </location>
</feature>
<dbReference type="PANTHER" id="PTHR21666">
    <property type="entry name" value="PEPTIDASE-RELATED"/>
    <property type="match status" value="1"/>
</dbReference>
<dbReference type="SUPFAM" id="SSF51261">
    <property type="entry name" value="Duplicated hybrid motif"/>
    <property type="match status" value="1"/>
</dbReference>
<keyword evidence="11" id="KW-1185">Reference proteome</keyword>
<evidence type="ECO:0000256" key="6">
    <source>
        <dbReference type="ARBA" id="ARBA00023049"/>
    </source>
</evidence>
<name>A0A1C7D8N9_9SPHN</name>
<dbReference type="Gene3D" id="2.70.70.10">
    <property type="entry name" value="Glucose Permease (Domain IIA)"/>
    <property type="match status" value="1"/>
</dbReference>
<dbReference type="GO" id="GO:0004222">
    <property type="term" value="F:metalloendopeptidase activity"/>
    <property type="evidence" value="ECO:0007669"/>
    <property type="project" value="TreeGrafter"/>
</dbReference>